<keyword evidence="2" id="KW-1185">Reference proteome</keyword>
<accession>A0A9N9BCK9</accession>
<gene>
    <name evidence="1" type="ORF">CPELLU_LOCUS5218</name>
</gene>
<organism evidence="1 2">
    <name type="scientific">Cetraspora pellucida</name>
    <dbReference type="NCBI Taxonomy" id="1433469"/>
    <lineage>
        <taxon>Eukaryota</taxon>
        <taxon>Fungi</taxon>
        <taxon>Fungi incertae sedis</taxon>
        <taxon>Mucoromycota</taxon>
        <taxon>Glomeromycotina</taxon>
        <taxon>Glomeromycetes</taxon>
        <taxon>Diversisporales</taxon>
        <taxon>Gigasporaceae</taxon>
        <taxon>Cetraspora</taxon>
    </lineage>
</organism>
<protein>
    <submittedName>
        <fullName evidence="1">5637_t:CDS:1</fullName>
    </submittedName>
</protein>
<evidence type="ECO:0000313" key="2">
    <source>
        <dbReference type="Proteomes" id="UP000789759"/>
    </source>
</evidence>
<dbReference type="EMBL" id="CAJVQA010002944">
    <property type="protein sequence ID" value="CAG8561417.1"/>
    <property type="molecule type" value="Genomic_DNA"/>
</dbReference>
<sequence>MTTWRKITENVLNKAETNRTLASYYRDHKDKYMCSNCYNMIVVNRTIVFKEHIIEYKRELKRHRKNDSLSMSESISLLINIIIEREIIGNVPSIVSFFKFQSIVKGKNEQLSFFFDEIKAMTCLEKKNDTERKVLDRFLAYQCYLMCWNQSMIILLWNLKDEKYEKELAIYSFKQLRIEMVTKDFRLSSFFNSIYNASLSKNNRSDKYLEKLDKKLVMKCYIICSNQNFKLTIFKKDILLFVDLMRILINAIDVLSHASIMISQRHFDRKKTTITNNHLFKINSYLESKKNNTLVLKIDDYHNIYTE</sequence>
<dbReference type="OrthoDB" id="2441966at2759"/>
<comment type="caution">
    <text evidence="1">The sequence shown here is derived from an EMBL/GenBank/DDBJ whole genome shotgun (WGS) entry which is preliminary data.</text>
</comment>
<proteinExistence type="predicted"/>
<name>A0A9N9BCK9_9GLOM</name>
<reference evidence="1" key="1">
    <citation type="submission" date="2021-06" db="EMBL/GenBank/DDBJ databases">
        <authorList>
            <person name="Kallberg Y."/>
            <person name="Tangrot J."/>
            <person name="Rosling A."/>
        </authorList>
    </citation>
    <scope>NUCLEOTIDE SEQUENCE</scope>
    <source>
        <strain evidence="1">FL966</strain>
    </source>
</reference>
<dbReference type="AlphaFoldDB" id="A0A9N9BCK9"/>
<evidence type="ECO:0000313" key="1">
    <source>
        <dbReference type="EMBL" id="CAG8561417.1"/>
    </source>
</evidence>
<dbReference type="Proteomes" id="UP000789759">
    <property type="component" value="Unassembled WGS sequence"/>
</dbReference>